<keyword evidence="2" id="KW-1185">Reference proteome</keyword>
<organism evidence="1 2">
    <name type="scientific">Timema podura</name>
    <name type="common">Walking stick</name>
    <dbReference type="NCBI Taxonomy" id="61482"/>
    <lineage>
        <taxon>Eukaryota</taxon>
        <taxon>Metazoa</taxon>
        <taxon>Ecdysozoa</taxon>
        <taxon>Arthropoda</taxon>
        <taxon>Hexapoda</taxon>
        <taxon>Insecta</taxon>
        <taxon>Pterygota</taxon>
        <taxon>Neoptera</taxon>
        <taxon>Polyneoptera</taxon>
        <taxon>Phasmatodea</taxon>
        <taxon>Timematodea</taxon>
        <taxon>Timematoidea</taxon>
        <taxon>Timematidae</taxon>
        <taxon>Timema</taxon>
    </lineage>
</organism>
<name>A0ABN7P3F9_TIMPD</name>
<comment type="caution">
    <text evidence="1">The sequence shown here is derived from an EMBL/GenBank/DDBJ whole genome shotgun (WGS) entry which is preliminary data.</text>
</comment>
<reference evidence="1" key="1">
    <citation type="submission" date="2021-03" db="EMBL/GenBank/DDBJ databases">
        <authorList>
            <person name="Tran Van P."/>
        </authorList>
    </citation>
    <scope>NUCLEOTIDE SEQUENCE</scope>
</reference>
<accession>A0ABN7P3F9</accession>
<proteinExistence type="predicted"/>
<gene>
    <name evidence="1" type="ORF">TPAB3V08_LOCUS8508</name>
</gene>
<dbReference type="Proteomes" id="UP001153148">
    <property type="component" value="Unassembled WGS sequence"/>
</dbReference>
<protein>
    <submittedName>
        <fullName evidence="1">Uncharacterized protein</fullName>
    </submittedName>
</protein>
<evidence type="ECO:0000313" key="1">
    <source>
        <dbReference type="EMBL" id="CAG2061554.1"/>
    </source>
</evidence>
<sequence>TREKLLNFYDRFQFQFDSQVKTVSSEVVGLTTNNLEVSYFTWKQWWSVIFLFGGARSKLWVHLDWPILYVQLEMNGRAGVIDLETFHTERGFSERACHSWNTLEKYWLCLAPVAPKNRMGRPCLEVMLSLRTATNSPQCPTTEPGSRNVAKLSKAVCLCPSGSADTCAPFRVKTRVFSTHTHTHAVVFEKRPDLSPEMERFTWWLLLPSVLATFLGR</sequence>
<evidence type="ECO:0000313" key="2">
    <source>
        <dbReference type="Proteomes" id="UP001153148"/>
    </source>
</evidence>
<dbReference type="EMBL" id="CAJPIN010016298">
    <property type="protein sequence ID" value="CAG2061554.1"/>
    <property type="molecule type" value="Genomic_DNA"/>
</dbReference>
<feature type="non-terminal residue" evidence="1">
    <location>
        <position position="1"/>
    </location>
</feature>